<evidence type="ECO:0000259" key="3">
    <source>
        <dbReference type="SMART" id="SM01008"/>
    </source>
</evidence>
<dbReference type="InterPro" id="IPR037165">
    <property type="entry name" value="AldOxase/xan_DH_Mopterin-bd_sf"/>
</dbReference>
<keyword evidence="5" id="KW-1185">Reference proteome</keyword>
<dbReference type="InterPro" id="IPR052516">
    <property type="entry name" value="N-heterocyclic_Hydroxylase"/>
</dbReference>
<dbReference type="Gene3D" id="3.90.1170.50">
    <property type="entry name" value="Aldehyde oxidase/xanthine dehydrogenase, a/b hammerhead"/>
    <property type="match status" value="1"/>
</dbReference>
<evidence type="ECO:0000256" key="1">
    <source>
        <dbReference type="ARBA" id="ARBA00023014"/>
    </source>
</evidence>
<dbReference type="PANTHER" id="PTHR47495">
    <property type="entry name" value="ALDEHYDE DEHYDROGENASE"/>
    <property type="match status" value="1"/>
</dbReference>
<evidence type="ECO:0000313" key="4">
    <source>
        <dbReference type="EMBL" id="TWJ18698.1"/>
    </source>
</evidence>
<dbReference type="EMBL" id="VLLN01000015">
    <property type="protein sequence ID" value="TWJ18698.1"/>
    <property type="molecule type" value="Genomic_DNA"/>
</dbReference>
<dbReference type="PROSITE" id="PS51318">
    <property type="entry name" value="TAT"/>
    <property type="match status" value="1"/>
</dbReference>
<dbReference type="PROSITE" id="PS51257">
    <property type="entry name" value="PROKAR_LIPOPROTEIN"/>
    <property type="match status" value="1"/>
</dbReference>
<gene>
    <name evidence="4" type="ORF">JN12_02518</name>
</gene>
<keyword evidence="2" id="KW-1133">Transmembrane helix</keyword>
<feature type="domain" description="Aldehyde oxidase/xanthine dehydrogenase a/b hammerhead" evidence="3">
    <location>
        <begin position="206"/>
        <end position="284"/>
    </location>
</feature>
<reference evidence="4 5" key="1">
    <citation type="submission" date="2019-07" db="EMBL/GenBank/DDBJ databases">
        <title>Genomic Encyclopedia of Archaeal and Bacterial Type Strains, Phase II (KMG-II): from individual species to whole genera.</title>
        <authorList>
            <person name="Goeker M."/>
        </authorList>
    </citation>
    <scope>NUCLEOTIDE SEQUENCE [LARGE SCALE GENOMIC DNA]</scope>
    <source>
        <strain evidence="4 5">ATCC BAA-1139</strain>
    </source>
</reference>
<dbReference type="Proteomes" id="UP000319449">
    <property type="component" value="Unassembled WGS sequence"/>
</dbReference>
<dbReference type="PANTHER" id="PTHR47495:SF2">
    <property type="entry name" value="ALDEHYDE DEHYDROGENASE"/>
    <property type="match status" value="1"/>
</dbReference>
<keyword evidence="2" id="KW-0472">Membrane</keyword>
<dbReference type="AlphaFoldDB" id="A0A562VLD0"/>
<dbReference type="Gene3D" id="3.30.365.10">
    <property type="entry name" value="Aldehyde oxidase/xanthine dehydrogenase, molybdopterin binding domain"/>
    <property type="match status" value="5"/>
</dbReference>
<keyword evidence="1" id="KW-0479">Metal-binding</keyword>
<dbReference type="InterPro" id="IPR046867">
    <property type="entry name" value="AldOxase/xan_DH_MoCoBD2"/>
</dbReference>
<dbReference type="PIRSF" id="PIRSF036389">
    <property type="entry name" value="IOR_B"/>
    <property type="match status" value="1"/>
</dbReference>
<keyword evidence="1" id="KW-0411">Iron-sulfur</keyword>
<accession>A0A562VLD0</accession>
<dbReference type="RefSeq" id="WP_145023254.1">
    <property type="nucleotide sequence ID" value="NZ_VLLN01000015.1"/>
</dbReference>
<protein>
    <submittedName>
        <fullName evidence="4">Isoquinoline 1-oxidoreductase beta subunit</fullName>
    </submittedName>
</protein>
<dbReference type="Pfam" id="PF02738">
    <property type="entry name" value="MoCoBD_1"/>
    <property type="match status" value="1"/>
</dbReference>
<dbReference type="InterPro" id="IPR008274">
    <property type="entry name" value="AldOxase/xan_DH_MoCoBD1"/>
</dbReference>
<feature type="transmembrane region" description="Helical" evidence="2">
    <location>
        <begin position="12"/>
        <end position="31"/>
    </location>
</feature>
<sequence>MSNKKGMTRREFITTGVLAGGGLLLACHLPFGRDLLAATGSEFTPNAFLRVAPDGRVTVIVNKSEMGQGVYTSLPMLVAEELCCDWRKVTFLASPVAPEYNRVGAPIMVTGGSSSVRTEWERLSLAGAAAREMLIAAAAKEWKVAPSDCRVENGTVFGPGGKKLGFGALAAKAATLPVPKNPKLKGGAGTLLGKPLPRLDSPAKLNGTAIFGIDVSVPGMLTCVIARSPVFGARVKSFDAAKAKTIHGVRQVVAVEAGVAVIADGFWSALKGREALTVEWEEGDGAAISTPSMRAEYARLAETPGLVARREGDAAAALAKATRKFDVEYEVPYLAHAPMEPLNCFVDLKTDSCLIRTGSQFQTVDRNAAARVAGLKPEQVALETTFLGGGFGRRGNPASDFVVQAVQVAKAVKKPVKVIWTREDDIRGGYYRPMWYDRISACLDERGMPLAWQQRIVGQSIVAGTMFEKGMVKDGIDRTSVEGAADTPYDIPNLQVELHTTKNRVPVLWWRSVGYSHTTFVMESFLDELAHAAGQDPYQYRRALLKKHPRILNVLETAARKSGWGAPLPKGRGRGIAVQDCFGSYVAQVAEVSLDPKGQVTVHRVVCALDCGKLVNPDTVKAQMESGIAFGLSAALYGAITLKNGRVEQGNFDGYPLVAMDTMPEVEVQIVPSSDPPGGVGEPGVPPIAPAVANALFAASGIRVRSLPLTPEKVLAARRDKG</sequence>
<name>A0A562VLD0_9BACT</name>
<keyword evidence="1" id="KW-0408">Iron</keyword>
<comment type="caution">
    <text evidence="4">The sequence shown here is derived from an EMBL/GenBank/DDBJ whole genome shotgun (WGS) entry which is preliminary data.</text>
</comment>
<dbReference type="InterPro" id="IPR000674">
    <property type="entry name" value="Ald_Oxase/Xan_DH_a/b"/>
</dbReference>
<dbReference type="GO" id="GO:0051536">
    <property type="term" value="F:iron-sulfur cluster binding"/>
    <property type="evidence" value="ECO:0007669"/>
    <property type="project" value="UniProtKB-KW"/>
</dbReference>
<organism evidence="4 5">
    <name type="scientific">Geobacter argillaceus</name>
    <dbReference type="NCBI Taxonomy" id="345631"/>
    <lineage>
        <taxon>Bacteria</taxon>
        <taxon>Pseudomonadati</taxon>
        <taxon>Thermodesulfobacteriota</taxon>
        <taxon>Desulfuromonadia</taxon>
        <taxon>Geobacterales</taxon>
        <taxon>Geobacteraceae</taxon>
        <taxon>Geobacter</taxon>
    </lineage>
</organism>
<dbReference type="OrthoDB" id="9767994at2"/>
<dbReference type="InterPro" id="IPR006311">
    <property type="entry name" value="TAT_signal"/>
</dbReference>
<evidence type="ECO:0000313" key="5">
    <source>
        <dbReference type="Proteomes" id="UP000319449"/>
    </source>
</evidence>
<dbReference type="SMART" id="SM01008">
    <property type="entry name" value="Ald_Xan_dh_C"/>
    <property type="match status" value="1"/>
</dbReference>
<dbReference type="SUPFAM" id="SSF56003">
    <property type="entry name" value="Molybdenum cofactor-binding domain"/>
    <property type="match status" value="2"/>
</dbReference>
<dbReference type="Pfam" id="PF20256">
    <property type="entry name" value="MoCoBD_2"/>
    <property type="match status" value="2"/>
</dbReference>
<dbReference type="GO" id="GO:0016491">
    <property type="term" value="F:oxidoreductase activity"/>
    <property type="evidence" value="ECO:0007669"/>
    <property type="project" value="InterPro"/>
</dbReference>
<proteinExistence type="predicted"/>
<keyword evidence="2" id="KW-0812">Transmembrane</keyword>
<evidence type="ECO:0000256" key="2">
    <source>
        <dbReference type="SAM" id="Phobius"/>
    </source>
</evidence>
<dbReference type="InterPro" id="IPR012368">
    <property type="entry name" value="OxRdtase_Mopterin-bd_su_IorB"/>
</dbReference>